<dbReference type="Proteomes" id="UP001165080">
    <property type="component" value="Unassembled WGS sequence"/>
</dbReference>
<gene>
    <name evidence="1" type="primary">PLEST005015</name>
    <name evidence="1" type="ORF">PLESTB_000531700</name>
</gene>
<reference evidence="1 2" key="1">
    <citation type="journal article" date="2023" name="Commun. Biol.">
        <title>Reorganization of the ancestral sex-determining regions during the evolution of trioecy in Pleodorina starrii.</title>
        <authorList>
            <person name="Takahashi K."/>
            <person name="Suzuki S."/>
            <person name="Kawai-Toyooka H."/>
            <person name="Yamamoto K."/>
            <person name="Hamaji T."/>
            <person name="Ootsuki R."/>
            <person name="Yamaguchi H."/>
            <person name="Kawachi M."/>
            <person name="Higashiyama T."/>
            <person name="Nozaki H."/>
        </authorList>
    </citation>
    <scope>NUCLEOTIDE SEQUENCE [LARGE SCALE GENOMIC DNA]</scope>
    <source>
        <strain evidence="1 2">NIES-4479</strain>
    </source>
</reference>
<evidence type="ECO:0000313" key="1">
    <source>
        <dbReference type="EMBL" id="GLC51711.1"/>
    </source>
</evidence>
<evidence type="ECO:0000313" key="2">
    <source>
        <dbReference type="Proteomes" id="UP001165080"/>
    </source>
</evidence>
<dbReference type="EMBL" id="BRXU01000004">
    <property type="protein sequence ID" value="GLC51711.1"/>
    <property type="molecule type" value="Genomic_DNA"/>
</dbReference>
<name>A0A9W6BHP3_9CHLO</name>
<dbReference type="AlphaFoldDB" id="A0A9W6BHP3"/>
<comment type="caution">
    <text evidence="1">The sequence shown here is derived from an EMBL/GenBank/DDBJ whole genome shotgun (WGS) entry which is preliminary data.</text>
</comment>
<organism evidence="1 2">
    <name type="scientific">Pleodorina starrii</name>
    <dbReference type="NCBI Taxonomy" id="330485"/>
    <lineage>
        <taxon>Eukaryota</taxon>
        <taxon>Viridiplantae</taxon>
        <taxon>Chlorophyta</taxon>
        <taxon>core chlorophytes</taxon>
        <taxon>Chlorophyceae</taxon>
        <taxon>CS clade</taxon>
        <taxon>Chlamydomonadales</taxon>
        <taxon>Volvocaceae</taxon>
        <taxon>Pleodorina</taxon>
    </lineage>
</organism>
<keyword evidence="2" id="KW-1185">Reference proteome</keyword>
<accession>A0A9W6BHP3</accession>
<sequence length="153" mass="16629">MTCLRAMEGKELVKPQERVKCAGRSEESHCRFCGNNLPRLDETLTPDHLHSTSVTAYIAILYNEQYYVIPVRPGVDSTEDFSARVKKLIGLPDDAQINVSFQCAAPTTGEQLTLSGIECFNAAATCAAISAAKRAAGEDAGFLWHEPVASQPQ</sequence>
<proteinExistence type="predicted"/>
<protein>
    <submittedName>
        <fullName evidence="1">Uncharacterized protein</fullName>
    </submittedName>
</protein>